<sequence>MGIVNTKDHPTLPPLPGETNNVSMAFPLPLGTVWSNRVKSFSAEHVLAESILEKWPRSCFKKEVYLSTHTYCFTPKTIEYYWDLPTEIAYPVYCPPNTTCDINPIKPIKKKGIYSKPPTLQMVNFIINHLAYFFPIHPVYIYYGNLSTVSFIFNGPANKTLTAKVLNIKITGEHEEYYVHGLHGEEYFDTRFYVFPLVLENLVLDAAIALVDI</sequence>
<gene>
    <name evidence="1" type="ORF">DSO57_1005361</name>
</gene>
<accession>A0ACC2RMN1</accession>
<proteinExistence type="predicted"/>
<comment type="caution">
    <text evidence="1">The sequence shown here is derived from an EMBL/GenBank/DDBJ whole genome shotgun (WGS) entry which is preliminary data.</text>
</comment>
<name>A0ACC2RMN1_9FUNG</name>
<evidence type="ECO:0000313" key="1">
    <source>
        <dbReference type="EMBL" id="KAJ9051358.1"/>
    </source>
</evidence>
<dbReference type="Proteomes" id="UP001165960">
    <property type="component" value="Unassembled WGS sequence"/>
</dbReference>
<reference evidence="1" key="1">
    <citation type="submission" date="2022-04" db="EMBL/GenBank/DDBJ databases">
        <title>Genome of the entomopathogenic fungus Entomophthora muscae.</title>
        <authorList>
            <person name="Elya C."/>
            <person name="Lovett B.R."/>
            <person name="Lee E."/>
            <person name="Macias A.M."/>
            <person name="Hajek A.E."/>
            <person name="De Bivort B.L."/>
            <person name="Kasson M.T."/>
            <person name="De Fine Licht H.H."/>
            <person name="Stajich J.E."/>
        </authorList>
    </citation>
    <scope>NUCLEOTIDE SEQUENCE</scope>
    <source>
        <strain evidence="1">Berkeley</strain>
    </source>
</reference>
<dbReference type="EMBL" id="QTSX02007114">
    <property type="protein sequence ID" value="KAJ9051358.1"/>
    <property type="molecule type" value="Genomic_DNA"/>
</dbReference>
<protein>
    <submittedName>
        <fullName evidence="1">Uncharacterized protein</fullName>
    </submittedName>
</protein>
<evidence type="ECO:0000313" key="2">
    <source>
        <dbReference type="Proteomes" id="UP001165960"/>
    </source>
</evidence>
<organism evidence="1 2">
    <name type="scientific">Entomophthora muscae</name>
    <dbReference type="NCBI Taxonomy" id="34485"/>
    <lineage>
        <taxon>Eukaryota</taxon>
        <taxon>Fungi</taxon>
        <taxon>Fungi incertae sedis</taxon>
        <taxon>Zoopagomycota</taxon>
        <taxon>Entomophthoromycotina</taxon>
        <taxon>Entomophthoromycetes</taxon>
        <taxon>Entomophthorales</taxon>
        <taxon>Entomophthoraceae</taxon>
        <taxon>Entomophthora</taxon>
    </lineage>
</organism>
<keyword evidence="2" id="KW-1185">Reference proteome</keyword>